<dbReference type="Proteomes" id="UP000030671">
    <property type="component" value="Unassembled WGS sequence"/>
</dbReference>
<dbReference type="GO" id="GO:0016020">
    <property type="term" value="C:membrane"/>
    <property type="evidence" value="ECO:0007669"/>
    <property type="project" value="InterPro"/>
</dbReference>
<dbReference type="InterPro" id="IPR036318">
    <property type="entry name" value="FAD-bd_PCMH-like_sf"/>
</dbReference>
<evidence type="ECO:0000313" key="7">
    <source>
        <dbReference type="EMBL" id="ETW77296.1"/>
    </source>
</evidence>
<dbReference type="UniPathway" id="UPA00771">
    <property type="reaction ID" value="UER00766"/>
</dbReference>
<dbReference type="EMBL" id="KI925463">
    <property type="protein sequence ID" value="ETW77296.1"/>
    <property type="molecule type" value="Genomic_DNA"/>
</dbReference>
<dbReference type="InterPro" id="IPR016167">
    <property type="entry name" value="FAD-bd_PCMH_sub1"/>
</dbReference>
<comment type="pathway">
    <text evidence="1">Cofactor biosynthesis; D-erythroascorbate biosynthesis; dehydro-D-arabinono-1,4-lactone from D-arabinose: step 2/2.</text>
</comment>
<evidence type="ECO:0000256" key="5">
    <source>
        <dbReference type="SAM" id="Phobius"/>
    </source>
</evidence>
<accession>W4JWR0</accession>
<dbReference type="InterPro" id="IPR007173">
    <property type="entry name" value="ALO_C"/>
</dbReference>
<dbReference type="eggNOG" id="KOG4730">
    <property type="taxonomic scope" value="Eukaryota"/>
</dbReference>
<keyword evidence="3" id="KW-0560">Oxidoreductase</keyword>
<dbReference type="GO" id="GO:0005739">
    <property type="term" value="C:mitochondrion"/>
    <property type="evidence" value="ECO:0007669"/>
    <property type="project" value="TreeGrafter"/>
</dbReference>
<dbReference type="SUPFAM" id="SSF56176">
    <property type="entry name" value="FAD-binding/transporter-associated domain-like"/>
    <property type="match status" value="1"/>
</dbReference>
<dbReference type="FunCoup" id="W4JWR0">
    <property type="interactions" value="377"/>
</dbReference>
<keyword evidence="8" id="KW-1185">Reference proteome</keyword>
<dbReference type="STRING" id="747525.W4JWR0"/>
<dbReference type="GeneID" id="20668487"/>
<keyword evidence="5" id="KW-1133">Transmembrane helix</keyword>
<reference evidence="7 8" key="1">
    <citation type="journal article" date="2012" name="New Phytol.">
        <title>Insight into trade-off between wood decay and parasitism from the genome of a fungal forest pathogen.</title>
        <authorList>
            <person name="Olson A."/>
            <person name="Aerts A."/>
            <person name="Asiegbu F."/>
            <person name="Belbahri L."/>
            <person name="Bouzid O."/>
            <person name="Broberg A."/>
            <person name="Canback B."/>
            <person name="Coutinho P.M."/>
            <person name="Cullen D."/>
            <person name="Dalman K."/>
            <person name="Deflorio G."/>
            <person name="van Diepen L.T."/>
            <person name="Dunand C."/>
            <person name="Duplessis S."/>
            <person name="Durling M."/>
            <person name="Gonthier P."/>
            <person name="Grimwood J."/>
            <person name="Fossdal C.G."/>
            <person name="Hansson D."/>
            <person name="Henrissat B."/>
            <person name="Hietala A."/>
            <person name="Himmelstrand K."/>
            <person name="Hoffmeister D."/>
            <person name="Hogberg N."/>
            <person name="James T.Y."/>
            <person name="Karlsson M."/>
            <person name="Kohler A."/>
            <person name="Kues U."/>
            <person name="Lee Y.H."/>
            <person name="Lin Y.C."/>
            <person name="Lind M."/>
            <person name="Lindquist E."/>
            <person name="Lombard V."/>
            <person name="Lucas S."/>
            <person name="Lunden K."/>
            <person name="Morin E."/>
            <person name="Murat C."/>
            <person name="Park J."/>
            <person name="Raffaello T."/>
            <person name="Rouze P."/>
            <person name="Salamov A."/>
            <person name="Schmutz J."/>
            <person name="Solheim H."/>
            <person name="Stahlberg J."/>
            <person name="Velez H."/>
            <person name="de Vries R.P."/>
            <person name="Wiebenga A."/>
            <person name="Woodward S."/>
            <person name="Yakovlev I."/>
            <person name="Garbelotto M."/>
            <person name="Martin F."/>
            <person name="Grigoriev I.V."/>
            <person name="Stenlid J."/>
        </authorList>
    </citation>
    <scope>NUCLEOTIDE SEQUENCE [LARGE SCALE GENOMIC DNA]</scope>
    <source>
        <strain evidence="7 8">TC 32-1</strain>
    </source>
</reference>
<dbReference type="InterPro" id="IPR016171">
    <property type="entry name" value="Vanillyl_alc_oxidase_C-sub2"/>
</dbReference>
<dbReference type="AlphaFoldDB" id="W4JWR0"/>
<dbReference type="Gene3D" id="3.30.465.10">
    <property type="match status" value="1"/>
</dbReference>
<keyword evidence="5" id="KW-0472">Membrane</keyword>
<evidence type="ECO:0000313" key="8">
    <source>
        <dbReference type="Proteomes" id="UP000030671"/>
    </source>
</evidence>
<dbReference type="PANTHER" id="PTHR43762:SF1">
    <property type="entry name" value="D-ARABINONO-1,4-LACTONE OXIDASE"/>
    <property type="match status" value="1"/>
</dbReference>
<dbReference type="GO" id="GO:0071949">
    <property type="term" value="F:FAD binding"/>
    <property type="evidence" value="ECO:0007669"/>
    <property type="project" value="InterPro"/>
</dbReference>
<dbReference type="HOGENOM" id="CLU_003896_4_1_1"/>
<evidence type="ECO:0000256" key="1">
    <source>
        <dbReference type="ARBA" id="ARBA00005083"/>
    </source>
</evidence>
<name>W4JWR0_HETIT</name>
<proteinExistence type="predicted"/>
<dbReference type="PANTHER" id="PTHR43762">
    <property type="entry name" value="L-GULONOLACTONE OXIDASE"/>
    <property type="match status" value="1"/>
</dbReference>
<sequence length="483" mass="54944">MAPPHPPLSDISLEGLYALLRPITVSPSSSRATFYNWGRTFRCTPLSVFEPETEYQCELILELARREGQTVRAVGVGHSPSDLACTKGYMVKMQKMNMILEVNAEKHYVCAQGGITLERLHAALDAKGLAMSNLGSISEQTLAGMVTTATHGTGINQRVLSSHVQMLRLLLADGSHVSCSPTERPDLFYGSLCGLGSTGLILRVQLHVVPSFLLRESQETFKFDPTLDNLDEIVHSAEYVRLWWWPQADAVRVSSMDKTSEPKLFTSSWLWHSLIGYHVVQFLLFIGLVIPAFNIWVGKFTSWLVGNKTVSVGGSLEIFNIDCKYRHHTTEWALPYEHAQACLRELRGWFDSEFADPDGLRPHCSLEIRFSDADGVWLSPSYGQRTCWIGIMQYKPYGFNVPYRQLFGRFEEIVTRHGGRPHWAKAHQLRPKTLKAIYPRFEDFQRLLEHVDPNGLFRNEYVLRHIFGREGPQFDGRVFKERL</sequence>
<evidence type="ECO:0000256" key="3">
    <source>
        <dbReference type="ARBA" id="ARBA00023002"/>
    </source>
</evidence>
<evidence type="ECO:0000256" key="2">
    <source>
        <dbReference type="ARBA" id="ARBA00013136"/>
    </source>
</evidence>
<dbReference type="GO" id="GO:0003885">
    <property type="term" value="F:D-arabinono-1,4-lactone oxidase activity"/>
    <property type="evidence" value="ECO:0007669"/>
    <property type="project" value="UniProtKB-EC"/>
</dbReference>
<keyword evidence="5" id="KW-0812">Transmembrane</keyword>
<dbReference type="Gene3D" id="1.10.45.10">
    <property type="entry name" value="Vanillyl-alcohol Oxidase, Chain A, domain 4"/>
    <property type="match status" value="1"/>
</dbReference>
<dbReference type="InterPro" id="IPR016169">
    <property type="entry name" value="FAD-bd_PCMH_sub2"/>
</dbReference>
<evidence type="ECO:0000259" key="6">
    <source>
        <dbReference type="PROSITE" id="PS51387"/>
    </source>
</evidence>
<dbReference type="RefSeq" id="XP_009550818.1">
    <property type="nucleotide sequence ID" value="XM_009552523.1"/>
</dbReference>
<dbReference type="OrthoDB" id="610608at2759"/>
<dbReference type="InterPro" id="IPR010031">
    <property type="entry name" value="FAD_lactone_oxidase-like"/>
</dbReference>
<dbReference type="KEGG" id="hir:HETIRDRAFT_174060"/>
<evidence type="ECO:0000256" key="4">
    <source>
        <dbReference type="ARBA" id="ARBA00033418"/>
    </source>
</evidence>
<feature type="transmembrane region" description="Helical" evidence="5">
    <location>
        <begin position="269"/>
        <end position="293"/>
    </location>
</feature>
<dbReference type="InterPro" id="IPR006094">
    <property type="entry name" value="Oxid_FAD_bind_N"/>
</dbReference>
<feature type="domain" description="FAD-binding PCMH-type" evidence="6">
    <location>
        <begin position="41"/>
        <end position="211"/>
    </location>
</feature>
<protein>
    <recommendedName>
        <fullName evidence="2">D-arabinono-1,4-lactone oxidase</fullName>
        <ecNumber evidence="2">1.1.3.37</ecNumber>
    </recommendedName>
    <alternativeName>
        <fullName evidence="4">L-galactono-gamma-lactone oxidase</fullName>
    </alternativeName>
</protein>
<dbReference type="Pfam" id="PF01565">
    <property type="entry name" value="FAD_binding_4"/>
    <property type="match status" value="1"/>
</dbReference>
<dbReference type="PIRSF" id="PIRSF000136">
    <property type="entry name" value="LGO_GLO"/>
    <property type="match status" value="1"/>
</dbReference>
<gene>
    <name evidence="7" type="ORF">HETIRDRAFT_174060</name>
</gene>
<dbReference type="Pfam" id="PF04030">
    <property type="entry name" value="ALO"/>
    <property type="match status" value="1"/>
</dbReference>
<dbReference type="Gene3D" id="3.30.70.2520">
    <property type="match status" value="1"/>
</dbReference>
<dbReference type="EC" id="1.1.3.37" evidence="2"/>
<dbReference type="Gene3D" id="3.30.43.10">
    <property type="entry name" value="Uridine Diphospho-n-acetylenolpyruvylglucosamine Reductase, domain 2"/>
    <property type="match status" value="1"/>
</dbReference>
<dbReference type="InParanoid" id="W4JWR0"/>
<organism evidence="7 8">
    <name type="scientific">Heterobasidion irregulare (strain TC 32-1)</name>
    <dbReference type="NCBI Taxonomy" id="747525"/>
    <lineage>
        <taxon>Eukaryota</taxon>
        <taxon>Fungi</taxon>
        <taxon>Dikarya</taxon>
        <taxon>Basidiomycota</taxon>
        <taxon>Agaricomycotina</taxon>
        <taxon>Agaricomycetes</taxon>
        <taxon>Russulales</taxon>
        <taxon>Bondarzewiaceae</taxon>
        <taxon>Heterobasidion</taxon>
        <taxon>Heterobasidion annosum species complex</taxon>
    </lineage>
</organism>
<dbReference type="InterPro" id="IPR016166">
    <property type="entry name" value="FAD-bd_PCMH"/>
</dbReference>
<dbReference type="PROSITE" id="PS51387">
    <property type="entry name" value="FAD_PCMH"/>
    <property type="match status" value="1"/>
</dbReference>